<dbReference type="EMBL" id="BNAU01000001">
    <property type="protein sequence ID" value="GHE75381.1"/>
    <property type="molecule type" value="Genomic_DNA"/>
</dbReference>
<proteinExistence type="predicted"/>
<dbReference type="PANTHER" id="PTHR48081">
    <property type="entry name" value="AB HYDROLASE SUPERFAMILY PROTEIN C4A8.06C"/>
    <property type="match status" value="1"/>
</dbReference>
<reference evidence="4" key="1">
    <citation type="journal article" date="2019" name="Int. J. Syst. Evol. Microbiol.">
        <title>The Global Catalogue of Microorganisms (GCM) 10K type strain sequencing project: providing services to taxonomists for standard genome sequencing and annotation.</title>
        <authorList>
            <consortium name="The Broad Institute Genomics Platform"/>
            <consortium name="The Broad Institute Genome Sequencing Center for Infectious Disease"/>
            <person name="Wu L."/>
            <person name="Ma J."/>
        </authorList>
    </citation>
    <scope>NUCLEOTIDE SEQUENCE [LARGE SCALE GENOMIC DNA]</scope>
    <source>
        <strain evidence="4">CGMCC 4.7677</strain>
    </source>
</reference>
<gene>
    <name evidence="3" type="ORF">GCM10017786_00070</name>
</gene>
<organism evidence="3 4">
    <name type="scientific">Amycolatopsis deserti</name>
    <dbReference type="NCBI Taxonomy" id="185696"/>
    <lineage>
        <taxon>Bacteria</taxon>
        <taxon>Bacillati</taxon>
        <taxon>Actinomycetota</taxon>
        <taxon>Actinomycetes</taxon>
        <taxon>Pseudonocardiales</taxon>
        <taxon>Pseudonocardiaceae</taxon>
        <taxon>Amycolatopsis</taxon>
    </lineage>
</organism>
<comment type="caution">
    <text evidence="3">The sequence shown here is derived from an EMBL/GenBank/DDBJ whole genome shotgun (WGS) entry which is preliminary data.</text>
</comment>
<dbReference type="Gene3D" id="3.40.50.1820">
    <property type="entry name" value="alpha/beta hydrolase"/>
    <property type="match status" value="1"/>
</dbReference>
<dbReference type="RefSeq" id="WP_191242410.1">
    <property type="nucleotide sequence ID" value="NZ_BNAU01000001.1"/>
</dbReference>
<evidence type="ECO:0000259" key="2">
    <source>
        <dbReference type="Pfam" id="PF07859"/>
    </source>
</evidence>
<dbReference type="InterPro" id="IPR029058">
    <property type="entry name" value="AB_hydrolase_fold"/>
</dbReference>
<protein>
    <submittedName>
        <fullName evidence="3">Lipase/esterase (LipN)</fullName>
    </submittedName>
</protein>
<sequence>MSAPRFTLAQRFQRAFLISLSRLPAAVQRLLARPPVNSAGEGMAPDVALLMKLSESGPDYSDLPAAEAREVTESDLALFAARVPACAIEEEIEVADGVLATRYSTGTPSRGLILFFHGGGFVIGSRASYTAPARMLAHGTGADVVSVEYRLAPEHPFPAAHDDALAAWRYAAEHAAGWGISPHRIVVAGESAGGNIAAVLCQQVRGEAVQPLLQVLIQPVTDLVEHRPSQDEFAGSPALSAKQIAWFAQNYLPEGTDPADPRVSPYRAPSLTGLPPAIVNLAGFDPLHDDGLAYATALLEAGVPVEVTREAGLVHGYLSYTGISPSSRQATERLVGAIAAALDRSYSTTITKAG</sequence>
<dbReference type="Proteomes" id="UP000605897">
    <property type="component" value="Unassembled WGS sequence"/>
</dbReference>
<dbReference type="PANTHER" id="PTHR48081:SF8">
    <property type="entry name" value="ALPHA_BETA HYDROLASE FOLD-3 DOMAIN-CONTAINING PROTEIN-RELATED"/>
    <property type="match status" value="1"/>
</dbReference>
<evidence type="ECO:0000256" key="1">
    <source>
        <dbReference type="ARBA" id="ARBA00022801"/>
    </source>
</evidence>
<evidence type="ECO:0000313" key="4">
    <source>
        <dbReference type="Proteomes" id="UP000605897"/>
    </source>
</evidence>
<keyword evidence="4" id="KW-1185">Reference proteome</keyword>
<dbReference type="InterPro" id="IPR013094">
    <property type="entry name" value="AB_hydrolase_3"/>
</dbReference>
<feature type="domain" description="Alpha/beta hydrolase fold-3" evidence="2">
    <location>
        <begin position="113"/>
        <end position="318"/>
    </location>
</feature>
<evidence type="ECO:0000313" key="3">
    <source>
        <dbReference type="EMBL" id="GHE75381.1"/>
    </source>
</evidence>
<keyword evidence="1" id="KW-0378">Hydrolase</keyword>
<accession>A0ABQ3IA96</accession>
<dbReference type="SUPFAM" id="SSF53474">
    <property type="entry name" value="alpha/beta-Hydrolases"/>
    <property type="match status" value="1"/>
</dbReference>
<name>A0ABQ3IA96_9PSEU</name>
<dbReference type="Pfam" id="PF07859">
    <property type="entry name" value="Abhydrolase_3"/>
    <property type="match status" value="1"/>
</dbReference>
<dbReference type="InterPro" id="IPR050300">
    <property type="entry name" value="GDXG_lipolytic_enzyme"/>
</dbReference>